<dbReference type="InterPro" id="IPR050109">
    <property type="entry name" value="HTH-type_TetR-like_transc_reg"/>
</dbReference>
<dbReference type="PROSITE" id="PS50977">
    <property type="entry name" value="HTH_TETR_2"/>
    <property type="match status" value="1"/>
</dbReference>
<dbReference type="Proteomes" id="UP001139502">
    <property type="component" value="Unassembled WGS sequence"/>
</dbReference>
<comment type="caution">
    <text evidence="6">The sequence shown here is derived from an EMBL/GenBank/DDBJ whole genome shotgun (WGS) entry which is preliminary data.</text>
</comment>
<keyword evidence="3" id="KW-0804">Transcription</keyword>
<dbReference type="EMBL" id="JANAFB010000050">
    <property type="protein sequence ID" value="MCP3427078.1"/>
    <property type="molecule type" value="Genomic_DNA"/>
</dbReference>
<dbReference type="PANTHER" id="PTHR30055">
    <property type="entry name" value="HTH-TYPE TRANSCRIPTIONAL REGULATOR RUTR"/>
    <property type="match status" value="1"/>
</dbReference>
<accession>A0A9X2HMI2</accession>
<organism evidence="6 7">
    <name type="scientific">Rothia santali</name>
    <dbReference type="NCBI Taxonomy" id="2949643"/>
    <lineage>
        <taxon>Bacteria</taxon>
        <taxon>Bacillati</taxon>
        <taxon>Actinomycetota</taxon>
        <taxon>Actinomycetes</taxon>
        <taxon>Micrococcales</taxon>
        <taxon>Micrococcaceae</taxon>
        <taxon>Rothia</taxon>
    </lineage>
</organism>
<dbReference type="RefSeq" id="WP_254168687.1">
    <property type="nucleotide sequence ID" value="NZ_JANAFB010000050.1"/>
</dbReference>
<evidence type="ECO:0000313" key="7">
    <source>
        <dbReference type="Proteomes" id="UP001139502"/>
    </source>
</evidence>
<protein>
    <submittedName>
        <fullName evidence="6">TetR/AcrR family transcriptional regulator</fullName>
    </submittedName>
</protein>
<dbReference type="PANTHER" id="PTHR30055:SF234">
    <property type="entry name" value="HTH-TYPE TRANSCRIPTIONAL REGULATOR BETI"/>
    <property type="match status" value="1"/>
</dbReference>
<reference evidence="6" key="1">
    <citation type="submission" date="2022-06" db="EMBL/GenBank/DDBJ databases">
        <title>Rothia sp. isolated from sandalwood seedling.</title>
        <authorList>
            <person name="Tuikhar N."/>
            <person name="Kirdat K."/>
            <person name="Thorat V."/>
            <person name="Swetha P."/>
            <person name="Padma S."/>
            <person name="Sundararaj R."/>
            <person name="Yadav A."/>
        </authorList>
    </citation>
    <scope>NUCLEOTIDE SEQUENCE</scope>
    <source>
        <strain evidence="6">AR01</strain>
    </source>
</reference>
<evidence type="ECO:0000313" key="6">
    <source>
        <dbReference type="EMBL" id="MCP3427078.1"/>
    </source>
</evidence>
<dbReference type="AlphaFoldDB" id="A0A9X2HMI2"/>
<keyword evidence="1" id="KW-0805">Transcription regulation</keyword>
<dbReference type="SUPFAM" id="SSF46689">
    <property type="entry name" value="Homeodomain-like"/>
    <property type="match status" value="1"/>
</dbReference>
<evidence type="ECO:0000256" key="4">
    <source>
        <dbReference type="PROSITE-ProRule" id="PRU00335"/>
    </source>
</evidence>
<gene>
    <name evidence="6" type="ORF">NBM05_13920</name>
</gene>
<evidence type="ECO:0000256" key="3">
    <source>
        <dbReference type="ARBA" id="ARBA00023163"/>
    </source>
</evidence>
<dbReference type="Gene3D" id="1.10.357.10">
    <property type="entry name" value="Tetracycline Repressor, domain 2"/>
    <property type="match status" value="1"/>
</dbReference>
<evidence type="ECO:0000256" key="1">
    <source>
        <dbReference type="ARBA" id="ARBA00023015"/>
    </source>
</evidence>
<keyword evidence="7" id="KW-1185">Reference proteome</keyword>
<dbReference type="GO" id="GO:0003700">
    <property type="term" value="F:DNA-binding transcription factor activity"/>
    <property type="evidence" value="ECO:0007669"/>
    <property type="project" value="TreeGrafter"/>
</dbReference>
<dbReference type="PRINTS" id="PR00455">
    <property type="entry name" value="HTHTETR"/>
</dbReference>
<evidence type="ECO:0000256" key="2">
    <source>
        <dbReference type="ARBA" id="ARBA00023125"/>
    </source>
</evidence>
<evidence type="ECO:0000259" key="5">
    <source>
        <dbReference type="PROSITE" id="PS50977"/>
    </source>
</evidence>
<proteinExistence type="predicted"/>
<dbReference type="GO" id="GO:0000976">
    <property type="term" value="F:transcription cis-regulatory region binding"/>
    <property type="evidence" value="ECO:0007669"/>
    <property type="project" value="TreeGrafter"/>
</dbReference>
<sequence length="219" mass="24342">MSDSPAPPPDDAARPDRRALVRTQNRRAIAAAAAELIRVKGADQLRVDEIAERAGVSRRTVFNHFSSIEEAAYAQLHDDFDSLIAGFRLDVEGRTERMAAEVTQAFGDFILEAEPLRIVQGILDTAAQLRHHQSLDSWGQQSIEHTIEAFARLVDAAYPDADRVRVRILCTVLIESVAVSLEACVDEPQSLEHSRARVIEALTFLSSSHFSFRHSSNRN</sequence>
<dbReference type="Pfam" id="PF00440">
    <property type="entry name" value="TetR_N"/>
    <property type="match status" value="1"/>
</dbReference>
<keyword evidence="2 4" id="KW-0238">DNA-binding</keyword>
<dbReference type="InterPro" id="IPR001647">
    <property type="entry name" value="HTH_TetR"/>
</dbReference>
<dbReference type="InterPro" id="IPR009057">
    <property type="entry name" value="Homeodomain-like_sf"/>
</dbReference>
<name>A0A9X2HMI2_9MICC</name>
<feature type="DNA-binding region" description="H-T-H motif" evidence="4">
    <location>
        <begin position="46"/>
        <end position="65"/>
    </location>
</feature>
<feature type="domain" description="HTH tetR-type" evidence="5">
    <location>
        <begin position="23"/>
        <end position="83"/>
    </location>
</feature>